<feature type="region of interest" description="Disordered" evidence="1">
    <location>
        <begin position="790"/>
        <end position="1034"/>
    </location>
</feature>
<feature type="compositionally biased region" description="Basic and acidic residues" evidence="1">
    <location>
        <begin position="1132"/>
        <end position="1144"/>
    </location>
</feature>
<feature type="transmembrane region" description="Helical" evidence="2">
    <location>
        <begin position="65"/>
        <end position="84"/>
    </location>
</feature>
<feature type="compositionally biased region" description="Low complexity" evidence="1">
    <location>
        <begin position="187"/>
        <end position="204"/>
    </location>
</feature>
<name>A0A0F7SDF7_9BASI</name>
<keyword evidence="2" id="KW-1133">Transmembrane helix</keyword>
<keyword evidence="4" id="KW-1185">Reference proteome</keyword>
<feature type="compositionally biased region" description="Polar residues" evidence="1">
    <location>
        <begin position="716"/>
        <end position="749"/>
    </location>
</feature>
<dbReference type="EMBL" id="CCFA01005284">
    <property type="protein sequence ID" value="CDW99874.1"/>
    <property type="molecule type" value="Genomic_DNA"/>
</dbReference>
<feature type="compositionally biased region" description="Polar residues" evidence="1">
    <location>
        <begin position="979"/>
        <end position="988"/>
    </location>
</feature>
<accession>A0A0F7SDF7</accession>
<dbReference type="PANTHER" id="PTHR28106:SF1">
    <property type="entry name" value="MITOCHONDRIAL ATPASE COMPLEX SUBUNIT ATP10"/>
    <property type="match status" value="1"/>
</dbReference>
<feature type="region of interest" description="Disordered" evidence="1">
    <location>
        <begin position="592"/>
        <end position="643"/>
    </location>
</feature>
<feature type="compositionally biased region" description="Low complexity" evidence="1">
    <location>
        <begin position="960"/>
        <end position="974"/>
    </location>
</feature>
<reference evidence="4" key="1">
    <citation type="submission" date="2014-06" db="EMBL/GenBank/DDBJ databases">
        <authorList>
            <person name="Berkman P.J."/>
        </authorList>
    </citation>
    <scope>NUCLEOTIDE SEQUENCE [LARGE SCALE GENOMIC DNA]</scope>
</reference>
<evidence type="ECO:0000313" key="4">
    <source>
        <dbReference type="Proteomes" id="UP000242770"/>
    </source>
</evidence>
<feature type="compositionally biased region" description="Polar residues" evidence="1">
    <location>
        <begin position="217"/>
        <end position="228"/>
    </location>
</feature>
<feature type="compositionally biased region" description="Polar residues" evidence="1">
    <location>
        <begin position="860"/>
        <end position="875"/>
    </location>
</feature>
<feature type="compositionally biased region" description="Low complexity" evidence="1">
    <location>
        <begin position="694"/>
        <end position="715"/>
    </location>
</feature>
<feature type="region of interest" description="Disordered" evidence="1">
    <location>
        <begin position="551"/>
        <end position="572"/>
    </location>
</feature>
<feature type="region of interest" description="Disordered" evidence="1">
    <location>
        <begin position="1053"/>
        <end position="1103"/>
    </location>
</feature>
<feature type="compositionally biased region" description="Low complexity" evidence="1">
    <location>
        <begin position="1007"/>
        <end position="1027"/>
    </location>
</feature>
<gene>
    <name evidence="3" type="primary">SSCI86720.1</name>
</gene>
<feature type="compositionally biased region" description="Basic and acidic residues" evidence="1">
    <location>
        <begin position="911"/>
        <end position="925"/>
    </location>
</feature>
<feature type="compositionally biased region" description="Low complexity" evidence="1">
    <location>
        <begin position="757"/>
        <end position="774"/>
    </location>
</feature>
<sequence>MEAVSVAASAAARAQPIAPSSSSASSNIRSWLPAKAQLSMKNRLFSKNILRSKDMWAGATSTWKSTFVLAVLVVGACYLVYLLLLRPSSATNGKPLWQLSTMLADDATINRLDNELDSDEYEHEEQSSRSSGFLANSKERLALRKMLGRNDQRSGIVRITSSDPTSSLCERPMQVDLEPPTRRSFWPAPASSNTPPSDSSTPNSPVIPPSVLAATGARSSSGSPTPTASRRRKENGRLHTASPSRSPLGSGATRSRSADARSPLSRQAVRNKRNSTSSLGGPDSPRIPQNAAGKQDTGTEQSAEHEQAMPGTPSMESKASSASAALGHSSTFAQYDDAPFTSSACSSPTSSVFSISRAPSILNRRPQTFRTASLREIDISYSLMQRKESLPLFAGANPLLQQHQQQELLHAANGIFLPPGAASPAPPPYQPHSTELGSSPEPVPTWQRNARMRSIKLIEPDWRPHIDSHIRARERLETATRFAAFKSNASSPIAADKYGDDPLEEGDDFWFERFTQSTAAAGRDWDWRKRRARLQRATALGMALGQSRLAPQPGANLPAPAAPAAQAASPTRKHMPLAAPLITFTEQELKTAPNLKIDTESGRRSLSRGSSESSLSSTVQGTGTPMSPTPSGTGTPLGGTFGGAVPSADSVNVVMAARVAQRRRASEDAGSLQLAAGQGSKRGVMDKITRRRLSASAVASIPSSPSPSSQNGSPSTTPNMEGSSPFRSYSASPLSDSTYSFDNNSNNELIETDSKTSGGLSSSLSVPGRLSSLGGTVGKKVSLTNLRAGFRRDSGSGAGGNDFLPDSSRIELVPNSPELREEESTNVAAYLDSATSSQGPRSSADAYSYAARPSEELPLSQRSATTRNTAWQSAETPAETESRPRKLQPPIFRGGASFSKQSSAPSAYHSDQVEELRDSAERDSISRGSNSSDSLRRKMRARSATDSAPSGSPTARKDGLAALSAGASLSPPAAKSRARNGSRSSIMRSASGAHMDLDRTAKRRSSVRGSLGSDSSSITSIGNSTLGPASRSILGPALRSNDAVARRTFASSCVSMDKSSSSKDNAPAASTTSTPSSAPSSSSATPPASTTKPLVRDSSTSPEQLNALPLPYLSFALGVPTPPTSTPSSWSETRDRLVSPEHRMASRKAIVKEATRGYFHDFHAIKSHGGKTWRAPNTLIKSDRSLYFPKFTGTRLSDKAKTNTVDMLRNKISIIALLGSKISEEHTKSFYSPTLHQYASHPNFQLVHINLQTNPLKSYLVSLFLSTLKQHIPPNLHKSYLLSSTNIELDKDALGFHNKHVGYTYLVDELGRIRWAGGAFAEEDERKALVSCTGVLLDRVGEVARGKK</sequence>
<feature type="compositionally biased region" description="Low complexity" evidence="1">
    <location>
        <begin position="607"/>
        <end position="634"/>
    </location>
</feature>
<dbReference type="PANTHER" id="PTHR28106">
    <property type="entry name" value="MITOCHONDRIAL ATPASE COMPLEX SUBUNIT ATP10"/>
    <property type="match status" value="1"/>
</dbReference>
<keyword evidence="2" id="KW-0472">Membrane</keyword>
<feature type="compositionally biased region" description="Low complexity" evidence="1">
    <location>
        <begin position="1066"/>
        <end position="1091"/>
    </location>
</feature>
<dbReference type="STRING" id="49012.A0A0F7SDF7"/>
<feature type="region of interest" description="Disordered" evidence="1">
    <location>
        <begin position="177"/>
        <end position="323"/>
    </location>
</feature>
<feature type="compositionally biased region" description="Low complexity" evidence="1">
    <location>
        <begin position="551"/>
        <end position="570"/>
    </location>
</feature>
<dbReference type="GO" id="GO:0033615">
    <property type="term" value="P:mitochondrial proton-transporting ATP synthase complex assembly"/>
    <property type="evidence" value="ECO:0007669"/>
    <property type="project" value="TreeGrafter"/>
</dbReference>
<proteinExistence type="predicted"/>
<feature type="compositionally biased region" description="Low complexity" evidence="1">
    <location>
        <begin position="840"/>
        <end position="852"/>
    </location>
</feature>
<keyword evidence="2" id="KW-0812">Transmembrane</keyword>
<evidence type="ECO:0000256" key="2">
    <source>
        <dbReference type="SAM" id="Phobius"/>
    </source>
</evidence>
<dbReference type="Pfam" id="PF05176">
    <property type="entry name" value="ATP-synt_10"/>
    <property type="match status" value="1"/>
</dbReference>
<dbReference type="InterPro" id="IPR007849">
    <property type="entry name" value="ATP10"/>
</dbReference>
<evidence type="ECO:0000256" key="1">
    <source>
        <dbReference type="SAM" id="MobiDB-lite"/>
    </source>
</evidence>
<feature type="compositionally biased region" description="Polar residues" evidence="1">
    <location>
        <begin position="944"/>
        <end position="953"/>
    </location>
</feature>
<protein>
    <submittedName>
        <fullName evidence="3">Uncharacterized protein</fullName>
    </submittedName>
</protein>
<feature type="region of interest" description="Disordered" evidence="1">
    <location>
        <begin position="420"/>
        <end position="445"/>
    </location>
</feature>
<dbReference type="GO" id="GO:0005743">
    <property type="term" value="C:mitochondrial inner membrane"/>
    <property type="evidence" value="ECO:0007669"/>
    <property type="project" value="TreeGrafter"/>
</dbReference>
<dbReference type="Proteomes" id="UP000242770">
    <property type="component" value="Unassembled WGS sequence"/>
</dbReference>
<feature type="region of interest" description="Disordered" evidence="1">
    <location>
        <begin position="1122"/>
        <end position="1144"/>
    </location>
</feature>
<organism evidence="3 4">
    <name type="scientific">Sporisorium scitamineum</name>
    <dbReference type="NCBI Taxonomy" id="49012"/>
    <lineage>
        <taxon>Eukaryota</taxon>
        <taxon>Fungi</taxon>
        <taxon>Dikarya</taxon>
        <taxon>Basidiomycota</taxon>
        <taxon>Ustilaginomycotina</taxon>
        <taxon>Ustilaginomycetes</taxon>
        <taxon>Ustilaginales</taxon>
        <taxon>Ustilaginaceae</taxon>
        <taxon>Sporisorium</taxon>
    </lineage>
</organism>
<feature type="compositionally biased region" description="Polar residues" evidence="1">
    <location>
        <begin position="241"/>
        <end position="255"/>
    </location>
</feature>
<feature type="compositionally biased region" description="Low complexity" evidence="1">
    <location>
        <begin position="314"/>
        <end position="323"/>
    </location>
</feature>
<feature type="region of interest" description="Disordered" evidence="1">
    <location>
        <begin position="663"/>
        <end position="776"/>
    </location>
</feature>
<evidence type="ECO:0000313" key="3">
    <source>
        <dbReference type="EMBL" id="CDW99874.1"/>
    </source>
</evidence>